<accession>A0A1M4NGP9</accession>
<evidence type="ECO:0000313" key="1">
    <source>
        <dbReference type="EMBL" id="MFC3847547.1"/>
    </source>
</evidence>
<evidence type="ECO:0000313" key="2">
    <source>
        <dbReference type="EMBL" id="SFZ71383.1"/>
    </source>
</evidence>
<dbReference type="RefSeq" id="WP_104752077.1">
    <property type="nucleotide sequence ID" value="NZ_FZMF01000014.1"/>
</dbReference>
<dbReference type="Proteomes" id="UP001595783">
    <property type="component" value="Unassembled WGS sequence"/>
</dbReference>
<reference evidence="3" key="3">
    <citation type="journal article" date="2019" name="Int. J. Syst. Evol. Microbiol.">
        <title>The Global Catalogue of Microorganisms (GCM) 10K type strain sequencing project: providing services to taxonomists for standard genome sequencing and annotation.</title>
        <authorList>
            <consortium name="The Broad Institute Genomics Platform"/>
            <consortium name="The Broad Institute Genome Sequencing Center for Infectious Disease"/>
            <person name="Wu L."/>
            <person name="Ma J."/>
        </authorList>
    </citation>
    <scope>NUCLEOTIDE SEQUENCE [LARGE SCALE GENOMIC DNA]</scope>
    <source>
        <strain evidence="3">CCUG 53816</strain>
    </source>
</reference>
<dbReference type="EMBL" id="JBHRZO010000011">
    <property type="protein sequence ID" value="MFC3847547.1"/>
    <property type="molecule type" value="Genomic_DNA"/>
</dbReference>
<evidence type="ECO:0000313" key="3">
    <source>
        <dbReference type="Proteomes" id="UP001595783"/>
    </source>
</evidence>
<dbReference type="AlphaFoldDB" id="A0A1M4NGP9"/>
<organism evidence="2">
    <name type="scientific">Helicobacter baculiformis</name>
    <dbReference type="NCBI Taxonomy" id="427351"/>
    <lineage>
        <taxon>Bacteria</taxon>
        <taxon>Pseudomonadati</taxon>
        <taxon>Campylobacterota</taxon>
        <taxon>Epsilonproteobacteria</taxon>
        <taxon>Campylobacterales</taxon>
        <taxon>Helicobacteraceae</taxon>
        <taxon>Helicobacter</taxon>
    </lineage>
</organism>
<dbReference type="EMBL" id="LT633186">
    <property type="protein sequence ID" value="SFZ71383.1"/>
    <property type="molecule type" value="Genomic_DNA"/>
</dbReference>
<sequence length="626" mass="68801">MNLRLRKTLSIGLCVTLSPLICKDIRNGFFIGGGFGAKNEVLSSYQDVSTLSGVGSYATLSNILSKYPDLLSVAKSGAIPLQETLNKDLQALVKGLEALNNEVAKVGVSNQSLKGLSQLDLPNTSNNQELEAKIETEIQALQSMINATTEKDTSVVQANQEIIQKYQQALNTLKGLGNSLLNEVNDYNKNLSSDKMVYQKAEATYKNGMNAYNSNVSTYTNARDNVLGDFKEAAKQNAGMAGVTKTYNDMYKLINADPHYKSGKQRIDYQIATNDGIDRVADAKALNQVIGEVKGINEEQNRAQAGEYFSKIFDGLLSDLHVGKKLENLTLLGLWGLETWFERQIKEIDKLGGPGYFPLNVNYLKQGLSDVYSTLFNTTQQLFTGNAYAEVIPTANSIFTPPTAPDDKFSFSYQDYSDQIKNADPKMANIQVTTGVPAQQSAPSAVHASLGSFVDTINGASKFYSNVGYNANVITGYQHFFSRRLGFSLQASAGYEWVQSPLFQKSPLFNRMQGARVALGGDLLYDFKAPATQSGLYCGLFAGLFGTNSHYFLTTKALQTYWKYSFNVHWNAGLRFQLGSNIVKLGVSSPLIPRVINLQAGSTHFLVHETFHNFNLYASYAVLFGD</sequence>
<reference evidence="1" key="1">
    <citation type="journal article" date="2014" name="Int. J. Syst. Evol. Microbiol.">
        <title>Complete genome of a new Firmicutes species belonging to the dominant human colonic microbiota ('Ruminococcus bicirculans') reveals two chromosomes and a selective capacity to utilize plant glucans.</title>
        <authorList>
            <consortium name="NISC Comparative Sequencing Program"/>
            <person name="Wegmann U."/>
            <person name="Louis P."/>
            <person name="Goesmann A."/>
            <person name="Henrissat B."/>
            <person name="Duncan S.H."/>
            <person name="Flint H.J."/>
        </authorList>
    </citation>
    <scope>NUCLEOTIDE SEQUENCE</scope>
    <source>
        <strain evidence="1">CCUG 53816</strain>
    </source>
</reference>
<keyword evidence="3" id="KW-1185">Reference proteome</keyword>
<proteinExistence type="predicted"/>
<gene>
    <name evidence="2" type="primary">omp269</name>
    <name evidence="1" type="ORF">ACFOPX_03210</name>
</gene>
<reference evidence="1" key="4">
    <citation type="submission" date="2024-09" db="EMBL/GenBank/DDBJ databases">
        <authorList>
            <person name="Sun Q."/>
            <person name="Mori K."/>
        </authorList>
    </citation>
    <scope>NUCLEOTIDE SEQUENCE</scope>
    <source>
        <strain evidence="1">CCUG 53816</strain>
    </source>
</reference>
<protein>
    <submittedName>
        <fullName evidence="2">OMP269</fullName>
    </submittedName>
</protein>
<reference evidence="2" key="2">
    <citation type="submission" date="2016-10" db="EMBL/GenBank/DDBJ databases">
        <title>Proteomic and phylogenetic analysis of the outer membrane protein repertoire of gastric Helicobacter species.</title>
        <authorList>
            <person name="Joosten M."/>
        </authorList>
    </citation>
    <scope>NUCLEOTIDE SEQUENCE</scope>
    <source>
        <strain evidence="2">HbacM50</strain>
    </source>
</reference>
<dbReference type="OrthoDB" id="5324436at2"/>
<name>A0A1M4NGP9_9HELI</name>